<evidence type="ECO:0000313" key="4">
    <source>
        <dbReference type="Proteomes" id="UP001432014"/>
    </source>
</evidence>
<dbReference type="CDD" id="cd00093">
    <property type="entry name" value="HTH_XRE"/>
    <property type="match status" value="1"/>
</dbReference>
<dbReference type="InterPro" id="IPR010982">
    <property type="entry name" value="Lambda_DNA-bd_dom_sf"/>
</dbReference>
<feature type="region of interest" description="Disordered" evidence="1">
    <location>
        <begin position="179"/>
        <end position="199"/>
    </location>
</feature>
<keyword evidence="4" id="KW-1185">Reference proteome</keyword>
<protein>
    <submittedName>
        <fullName evidence="3">Helix-turn-helix domain-containing protein</fullName>
    </submittedName>
</protein>
<organism evidence="3 4">
    <name type="scientific">Kitasatospora herbaricolor</name>
    <dbReference type="NCBI Taxonomy" id="68217"/>
    <lineage>
        <taxon>Bacteria</taxon>
        <taxon>Bacillati</taxon>
        <taxon>Actinomycetota</taxon>
        <taxon>Actinomycetes</taxon>
        <taxon>Kitasatosporales</taxon>
        <taxon>Streptomycetaceae</taxon>
        <taxon>Kitasatospora</taxon>
    </lineage>
</organism>
<dbReference type="PROSITE" id="PS50943">
    <property type="entry name" value="HTH_CROC1"/>
    <property type="match status" value="1"/>
</dbReference>
<dbReference type="RefSeq" id="WP_329501527.1">
    <property type="nucleotide sequence ID" value="NZ_CP108461.1"/>
</dbReference>
<dbReference type="Pfam" id="PF13560">
    <property type="entry name" value="HTH_31"/>
    <property type="match status" value="1"/>
</dbReference>
<gene>
    <name evidence="3" type="ORF">OG469_41040</name>
</gene>
<feature type="domain" description="HTH cro/C1-type" evidence="2">
    <location>
        <begin position="13"/>
        <end position="67"/>
    </location>
</feature>
<dbReference type="SUPFAM" id="SSF47413">
    <property type="entry name" value="lambda repressor-like DNA-binding domains"/>
    <property type="match status" value="1"/>
</dbReference>
<keyword evidence="3" id="KW-0614">Plasmid</keyword>
<proteinExistence type="predicted"/>
<evidence type="ECO:0000313" key="3">
    <source>
        <dbReference type="EMBL" id="WUS61869.1"/>
    </source>
</evidence>
<dbReference type="Gene3D" id="1.10.260.40">
    <property type="entry name" value="lambda repressor-like DNA-binding domains"/>
    <property type="match status" value="1"/>
</dbReference>
<evidence type="ECO:0000256" key="1">
    <source>
        <dbReference type="SAM" id="MobiDB-lite"/>
    </source>
</evidence>
<dbReference type="Proteomes" id="UP001432014">
    <property type="component" value="Plasmid unnamed1"/>
</dbReference>
<dbReference type="SMART" id="SM00530">
    <property type="entry name" value="HTH_XRE"/>
    <property type="match status" value="1"/>
</dbReference>
<dbReference type="InterPro" id="IPR001387">
    <property type="entry name" value="Cro/C1-type_HTH"/>
</dbReference>
<reference evidence="3 4" key="1">
    <citation type="submission" date="2022-10" db="EMBL/GenBank/DDBJ databases">
        <title>The complete genomes of actinobacterial strains from the NBC collection.</title>
        <authorList>
            <person name="Joergensen T.S."/>
            <person name="Alvarez Arevalo M."/>
            <person name="Sterndorff E.B."/>
            <person name="Faurdal D."/>
            <person name="Vuksanovic O."/>
            <person name="Mourched A.-S."/>
            <person name="Charusanti P."/>
            <person name="Shaw S."/>
            <person name="Blin K."/>
            <person name="Weber T."/>
        </authorList>
    </citation>
    <scope>NUCLEOTIDE SEQUENCE [LARGE SCALE GENOMIC DNA]</scope>
    <source>
        <strain evidence="3 4">NBC_01247</strain>
        <plasmid evidence="3 4">unnamed1</plasmid>
    </source>
</reference>
<evidence type="ECO:0000259" key="2">
    <source>
        <dbReference type="PROSITE" id="PS50943"/>
    </source>
</evidence>
<dbReference type="EMBL" id="CP108483">
    <property type="protein sequence ID" value="WUS61869.1"/>
    <property type="molecule type" value="Genomic_DNA"/>
</dbReference>
<accession>A0ABZ1WM49</accession>
<name>A0ABZ1WM49_9ACTN</name>
<geneLocation type="plasmid" evidence="3 4">
    <name>unnamed1</name>
</geneLocation>
<sequence length="199" mass="22106">MSQAGYGFDAAKFRAARREAGASVARIARGAGVTERAVSLYLAGTRTPRPEVLPRLAAAVGAAPADLCTVEHECLVHLRVYTGRSRAAMAQALGMTEETYRQVEVTGHRGRAATSRYDGRLDRYIAWEEWAAPAYGVSPQRLAEAEQHTRQAWQELRAERQRAWLEQLDQVERARLERLGRRGRRARGEGAVRPPDAGR</sequence>